<proteinExistence type="predicted"/>
<accession>A0ABX6AUJ0</accession>
<reference evidence="2 3" key="1">
    <citation type="submission" date="2017-09" db="EMBL/GenBank/DDBJ databases">
        <authorList>
            <person name="Lee N."/>
            <person name="Cho B.-K."/>
        </authorList>
    </citation>
    <scope>NUCLEOTIDE SEQUENCE [LARGE SCALE GENOMIC DNA]</scope>
    <source>
        <strain evidence="2 3">ATCC 13879</strain>
    </source>
</reference>
<feature type="region of interest" description="Disordered" evidence="1">
    <location>
        <begin position="93"/>
        <end position="118"/>
    </location>
</feature>
<protein>
    <submittedName>
        <fullName evidence="2">Uncharacterized protein</fullName>
    </submittedName>
</protein>
<evidence type="ECO:0000313" key="3">
    <source>
        <dbReference type="Proteomes" id="UP000326041"/>
    </source>
</evidence>
<organism evidence="2 3">
    <name type="scientific">Streptomyces prasinus</name>
    <dbReference type="NCBI Taxonomy" id="67345"/>
    <lineage>
        <taxon>Bacteria</taxon>
        <taxon>Bacillati</taxon>
        <taxon>Actinomycetota</taxon>
        <taxon>Actinomycetes</taxon>
        <taxon>Kitasatosporales</taxon>
        <taxon>Streptomycetaceae</taxon>
        <taxon>Streptomyces</taxon>
    </lineage>
</organism>
<evidence type="ECO:0000256" key="1">
    <source>
        <dbReference type="SAM" id="MobiDB-lite"/>
    </source>
</evidence>
<dbReference type="Proteomes" id="UP000326041">
    <property type="component" value="Chromosome"/>
</dbReference>
<feature type="region of interest" description="Disordered" evidence="1">
    <location>
        <begin position="36"/>
        <end position="67"/>
    </location>
</feature>
<sequence>MGTHIQTGPTGRRPLPLEGVRAKLKRLVSRGILTEPEPGLLTLPRSARPAPQTTSAQDPAKAHRTPSQRAFMQVKAGKRLMRVPRFSVVHPVGSECRPARRDPRRPSHPLLVLETRLT</sequence>
<name>A0ABX6AUJ0_9ACTN</name>
<gene>
    <name evidence="2" type="ORF">CP972_12665</name>
</gene>
<dbReference type="EMBL" id="CP023697">
    <property type="protein sequence ID" value="QEV06412.1"/>
    <property type="molecule type" value="Genomic_DNA"/>
</dbReference>
<keyword evidence="3" id="KW-1185">Reference proteome</keyword>
<evidence type="ECO:0000313" key="2">
    <source>
        <dbReference type="EMBL" id="QEV06412.1"/>
    </source>
</evidence>